<organism evidence="1 2">
    <name type="scientific">Flavobacterium litorale</name>
    <dbReference type="NCBI Taxonomy" id="2856519"/>
    <lineage>
        <taxon>Bacteria</taxon>
        <taxon>Pseudomonadati</taxon>
        <taxon>Bacteroidota</taxon>
        <taxon>Flavobacteriia</taxon>
        <taxon>Flavobacteriales</taxon>
        <taxon>Flavobacteriaceae</taxon>
        <taxon>Flavobacterium</taxon>
    </lineage>
</organism>
<evidence type="ECO:0000313" key="1">
    <source>
        <dbReference type="EMBL" id="QYJ67436.1"/>
    </source>
</evidence>
<evidence type="ECO:0000313" key="2">
    <source>
        <dbReference type="Proteomes" id="UP000825381"/>
    </source>
</evidence>
<dbReference type="RefSeq" id="WP_220639781.1">
    <property type="nucleotide sequence ID" value="NZ_CP080429.1"/>
</dbReference>
<reference evidence="1 2" key="1">
    <citation type="submission" date="2021-07" db="EMBL/GenBank/DDBJ databases">
        <title>Flavobacterium WSW3-B6 sp.nov, isolated from seaweed.</title>
        <authorList>
            <person name="Muhammad N."/>
            <person name="Ho H."/>
            <person name="Lee Y.-J."/>
            <person name="Nguyen T."/>
            <person name="Ho J."/>
            <person name="Kim S.-G."/>
        </authorList>
    </citation>
    <scope>NUCLEOTIDE SEQUENCE [LARGE SCALE GENOMIC DNA]</scope>
    <source>
        <strain evidence="1 2">WSW3-B6</strain>
    </source>
</reference>
<dbReference type="EMBL" id="CP080429">
    <property type="protein sequence ID" value="QYJ67436.1"/>
    <property type="molecule type" value="Genomic_DNA"/>
</dbReference>
<keyword evidence="2" id="KW-1185">Reference proteome</keyword>
<gene>
    <name evidence="1" type="ORF">K1I41_07660</name>
</gene>
<accession>A0ABX8V9W9</accession>
<evidence type="ECO:0008006" key="3">
    <source>
        <dbReference type="Google" id="ProtNLM"/>
    </source>
</evidence>
<protein>
    <recommendedName>
        <fullName evidence="3">NTF2 fold immunity protein domain-containing protein</fullName>
    </recommendedName>
</protein>
<sequence length="182" mass="21590">MKTNKSNALKNQPIIDYIESIIEKDSVILVHERKLSTTRTIKTMEIGRLPDKVSRKYAANFLESEYYREDLWKVLTDKYARDTIARKWGKNDFTFSHELISNEYVKEVFFNPKTYEKKVIRRVFSFSDILYYDENQYALFSIRIAGNIVFSDSIEDALIIMKRKDGKWVMADKMQNNVFVNP</sequence>
<proteinExistence type="predicted"/>
<dbReference type="Proteomes" id="UP000825381">
    <property type="component" value="Chromosome"/>
</dbReference>
<name>A0ABX8V9W9_9FLAO</name>